<evidence type="ECO:0000256" key="1">
    <source>
        <dbReference type="ARBA" id="ARBA00022679"/>
    </source>
</evidence>
<dbReference type="InterPro" id="IPR054710">
    <property type="entry name" value="Tri101-like_N"/>
</dbReference>
<protein>
    <recommendedName>
        <fullName evidence="3">Trichothecene 3-O-acetyltransferase-like N-terminal domain-containing protein</fullName>
    </recommendedName>
</protein>
<dbReference type="AlphaFoldDB" id="V5F1R7"/>
<reference evidence="5" key="1">
    <citation type="journal article" date="2013" name="Genome Announc.">
        <title>Draft genome sequence of Pseudozyma brasiliensis sp. nov. strain GHG001, a high producer of endo-1,4-xylanase isolated from an insect pest of sugarcane.</title>
        <authorList>
            <person name="Oliveira J.V.D.C."/>
            <person name="dos Santos R.A.C."/>
            <person name="Borges T.A."/>
            <person name="Riano-Pachon D.M."/>
            <person name="Goldman G.H."/>
        </authorList>
    </citation>
    <scope>NUCLEOTIDE SEQUENCE [LARGE SCALE GENOMIC DNA]</scope>
    <source>
        <strain evidence="5">GHG001</strain>
    </source>
</reference>
<dbReference type="GO" id="GO:0016740">
    <property type="term" value="F:transferase activity"/>
    <property type="evidence" value="ECO:0007669"/>
    <property type="project" value="UniProtKB-KW"/>
</dbReference>
<dbReference type="GeneID" id="27416789"/>
<feature type="region of interest" description="Disordered" evidence="2">
    <location>
        <begin position="19"/>
        <end position="51"/>
    </location>
</feature>
<dbReference type="InterPro" id="IPR023213">
    <property type="entry name" value="CAT-like_dom_sf"/>
</dbReference>
<dbReference type="InterPro" id="IPR051283">
    <property type="entry name" value="Sec_Metabolite_Acyltrans"/>
</dbReference>
<dbReference type="Pfam" id="PF22664">
    <property type="entry name" value="TRI-like_N"/>
    <property type="match status" value="1"/>
</dbReference>
<feature type="compositionally biased region" description="Polar residues" evidence="2">
    <location>
        <begin position="39"/>
        <end position="49"/>
    </location>
</feature>
<keyword evidence="1" id="KW-0808">Transferase</keyword>
<feature type="region of interest" description="Disordered" evidence="2">
    <location>
        <begin position="720"/>
        <end position="802"/>
    </location>
</feature>
<feature type="compositionally biased region" description="Acidic residues" evidence="2">
    <location>
        <begin position="785"/>
        <end position="796"/>
    </location>
</feature>
<feature type="compositionally biased region" description="Low complexity" evidence="2">
    <location>
        <begin position="514"/>
        <end position="524"/>
    </location>
</feature>
<evidence type="ECO:0000256" key="2">
    <source>
        <dbReference type="SAM" id="MobiDB-lite"/>
    </source>
</evidence>
<dbReference type="HOGENOM" id="CLU_328481_0_0_1"/>
<gene>
    <name evidence="4" type="ORF">PSEUBRA_SCAF11g01096</name>
</gene>
<dbReference type="EMBL" id="KI545853">
    <property type="protein sequence ID" value="EST09274.1"/>
    <property type="molecule type" value="Genomic_DNA"/>
</dbReference>
<sequence length="875" mass="94672">MWCVDHPRVQFRPFLQSWTTEQSPGPSLLSPAPDGDAQPSGSVPATSITAKGDMDSSRLDVLGCQPSLFKLYTQIAFIYAIVDEQAARDDAIRVLRSGLDHLAAQLPWLSGHVVNEDSSPSRTGSYRIVESKEIPLVVQDLSLVDGALTLDELRNAQYPFSMLDEKLIASCMTLNLPGQTAGLVAETGPVLAAQANLVAGGLILTIVGQHNVMDMVGQATIMTWLSAACAGRPLTQEQLAIGNMDKSKAIDLFDEHWQPDEQWIRRLQVPAPSSPPSEAELSIAAPQSLWAYVSISAESVAALKRLATATKDPAIDYITSDDAVCAFIWKHLSLARATRLDAKAATVFARAVDLRSRLVVPATYPGTLTNMAYNESSMEEVGRSSLGQIASKLRHALNSPSVAHDTRALATVVNRLDDKGSISITAPVDPSTGIMLSSWASVKLHELDFNLGLGKPLAVRRPAFIPVESLMYMMPKSSSGETVVGMCLRSEDWSALMRDGDWASHLTTKDEEAAAAATASSAIAHQEGYSDTDNEDNLEKPSATPGTNSSSNAFGGAKPKHRFEPRKYFVSDPANGTVAFTLRRRLHKGIIEDIVVADAEGRPLYRAISKHGWKSSFGTFHAYAYNEEAQAADEHAEDQEKKQDRDYLVGLAQDEADETLGVRASFTITVRYRTRIKLNIAASTIADGGASAKLVEDAKNSLSGEPLDRVHMQMRVQRSHGALIMQQDGERVMTKKEREKASKQDSLRAHQVNSNSAGALPHDDDEESSEGKKKHFWSKRSSKDSEDEEEEDDEDTQVQALGGQSLLKLGTVESRKETGFFKRTFFPSWDVTVAPRIDPTMIATSMVVAEIVAEQAAAASGAAGTAGGTAAVVSV</sequence>
<name>V5F1R7_KALBG</name>
<feature type="region of interest" description="Disordered" evidence="2">
    <location>
        <begin position="514"/>
        <end position="558"/>
    </location>
</feature>
<keyword evidence="5" id="KW-1185">Reference proteome</keyword>
<organism evidence="4 5">
    <name type="scientific">Kalmanozyma brasiliensis (strain GHG001)</name>
    <name type="common">Yeast</name>
    <name type="synonym">Pseudozyma brasiliensis</name>
    <dbReference type="NCBI Taxonomy" id="1365824"/>
    <lineage>
        <taxon>Eukaryota</taxon>
        <taxon>Fungi</taxon>
        <taxon>Dikarya</taxon>
        <taxon>Basidiomycota</taxon>
        <taxon>Ustilaginomycotina</taxon>
        <taxon>Ustilaginomycetes</taxon>
        <taxon>Ustilaginales</taxon>
        <taxon>Ustilaginaceae</taxon>
        <taxon>Kalmanozyma</taxon>
    </lineage>
</organism>
<evidence type="ECO:0000259" key="3">
    <source>
        <dbReference type="Pfam" id="PF22664"/>
    </source>
</evidence>
<dbReference type="Proteomes" id="UP000019377">
    <property type="component" value="Unassembled WGS sequence"/>
</dbReference>
<feature type="compositionally biased region" description="Basic and acidic residues" evidence="2">
    <location>
        <begin position="728"/>
        <end position="748"/>
    </location>
</feature>
<evidence type="ECO:0000313" key="5">
    <source>
        <dbReference type="Proteomes" id="UP000019377"/>
    </source>
</evidence>
<dbReference type="Gene3D" id="3.30.559.10">
    <property type="entry name" value="Chloramphenicol acetyltransferase-like domain"/>
    <property type="match status" value="2"/>
</dbReference>
<feature type="compositionally biased region" description="Polar residues" evidence="2">
    <location>
        <begin position="544"/>
        <end position="553"/>
    </location>
</feature>
<dbReference type="PANTHER" id="PTHR31896:SF64">
    <property type="entry name" value="TRICHOTHECENE 3-O-ACETYLTRANSFERASE"/>
    <property type="match status" value="1"/>
</dbReference>
<dbReference type="STRING" id="1365824.V5F1R7"/>
<accession>V5F1R7</accession>
<proteinExistence type="predicted"/>
<evidence type="ECO:0000313" key="4">
    <source>
        <dbReference type="EMBL" id="EST09274.1"/>
    </source>
</evidence>
<dbReference type="eggNOG" id="ENOG502SHVS">
    <property type="taxonomic scope" value="Eukaryota"/>
</dbReference>
<feature type="domain" description="Trichothecene 3-O-acetyltransferase-like N-terminal" evidence="3">
    <location>
        <begin position="71"/>
        <end position="229"/>
    </location>
</feature>
<dbReference type="PANTHER" id="PTHR31896">
    <property type="entry name" value="FAMILY REGULATORY PROTEIN, PUTATIVE (AFU_ORTHOLOGUE AFUA_3G14730)-RELATED"/>
    <property type="match status" value="1"/>
</dbReference>